<keyword evidence="3" id="KW-1185">Reference proteome</keyword>
<proteinExistence type="predicted"/>
<evidence type="ECO:0000313" key="3">
    <source>
        <dbReference type="Proteomes" id="UP000747542"/>
    </source>
</evidence>
<dbReference type="GO" id="GO:0080048">
    <property type="term" value="F:GDP-D-glucose phosphorylase activity"/>
    <property type="evidence" value="ECO:0007669"/>
    <property type="project" value="UniProtKB-EC"/>
</dbReference>
<dbReference type="GO" id="GO:0016787">
    <property type="term" value="F:hydrolase activity"/>
    <property type="evidence" value="ECO:0007669"/>
    <property type="project" value="UniProtKB-KW"/>
</dbReference>
<feature type="non-terminal residue" evidence="2">
    <location>
        <position position="1"/>
    </location>
</feature>
<dbReference type="GO" id="GO:0005737">
    <property type="term" value="C:cytoplasm"/>
    <property type="evidence" value="ECO:0007669"/>
    <property type="project" value="UniProtKB-SubCell"/>
</dbReference>
<dbReference type="InterPro" id="IPR058866">
    <property type="entry name" value="GDPGP1_N"/>
</dbReference>
<sequence length="413" mass="46364">RPKGARPLAVLSDSGCSRGGVGTRSVSLVTWQTASDKTDNTKDFVLQYSNNDFVYSTCSEHGQVLRSAFDSLLLEKWKVAKEADLFNYQVDDVETKILPGRFEFVAQMNANRKTMRRKPQNMLHILQPFDPEKFNFTKIKPEEILANLCYEHISPQRPESGEKVGRDTRNLEASLIINNAPICCSHSLVVPFLAHCQPQVLEHKGLLMALHTLLLSQTPDLRIAYNSLGGYASVNHLHFHLYYLPYKLLIETAECERLAGPCYVFKDYHAPGFVFQLENGDIDRLIRSVMIVIKLFLEEEMAHNMYITRGTSLEGSSHSGRYNTIRVVLWARKLCYGIKDISVFAAAACELAGHLPIYSSDHWCSLSEEDITPTTRIVCEESFATIVPKIVKLFGEINNTSAGVALNVVDSGS</sequence>
<dbReference type="GO" id="GO:0006006">
    <property type="term" value="P:glucose metabolic process"/>
    <property type="evidence" value="ECO:0007669"/>
    <property type="project" value="TreeGrafter"/>
</dbReference>
<gene>
    <name evidence="2" type="primary">gdpgp1-L</name>
    <name evidence="2" type="ORF">Hamer_G022860</name>
</gene>
<dbReference type="GO" id="GO:0005085">
    <property type="term" value="F:guanyl-nucleotide exchange factor activity"/>
    <property type="evidence" value="ECO:0007669"/>
    <property type="project" value="UniProtKB-KW"/>
</dbReference>
<feature type="domain" description="GDPGP1-like N-terminal" evidence="1">
    <location>
        <begin position="69"/>
        <end position="242"/>
    </location>
</feature>
<comment type="caution">
    <text evidence="2">The sequence shown here is derived from an EMBL/GenBank/DDBJ whole genome shotgun (WGS) entry which is preliminary data.</text>
</comment>
<evidence type="ECO:0000259" key="1">
    <source>
        <dbReference type="Pfam" id="PF26217"/>
    </source>
</evidence>
<dbReference type="Proteomes" id="UP000747542">
    <property type="component" value="Unassembled WGS sequence"/>
</dbReference>
<dbReference type="AlphaFoldDB" id="A0A8J5J9M7"/>
<evidence type="ECO:0000313" key="2">
    <source>
        <dbReference type="EMBL" id="KAG7153558.1"/>
    </source>
</evidence>
<organism evidence="2 3">
    <name type="scientific">Homarus americanus</name>
    <name type="common">American lobster</name>
    <dbReference type="NCBI Taxonomy" id="6706"/>
    <lineage>
        <taxon>Eukaryota</taxon>
        <taxon>Metazoa</taxon>
        <taxon>Ecdysozoa</taxon>
        <taxon>Arthropoda</taxon>
        <taxon>Crustacea</taxon>
        <taxon>Multicrustacea</taxon>
        <taxon>Malacostraca</taxon>
        <taxon>Eumalacostraca</taxon>
        <taxon>Eucarida</taxon>
        <taxon>Decapoda</taxon>
        <taxon>Pleocyemata</taxon>
        <taxon>Astacidea</taxon>
        <taxon>Nephropoidea</taxon>
        <taxon>Nephropidae</taxon>
        <taxon>Homarus</taxon>
    </lineage>
</organism>
<accession>A0A8J5J9M7</accession>
<dbReference type="EMBL" id="JAHLQT010046553">
    <property type="protein sequence ID" value="KAG7153558.1"/>
    <property type="molecule type" value="Genomic_DNA"/>
</dbReference>
<protein>
    <submittedName>
        <fullName evidence="2">GDP-D-glucose phosphorylase 1-like</fullName>
    </submittedName>
</protein>
<dbReference type="Pfam" id="PF26217">
    <property type="entry name" value="GDPGP1_N"/>
    <property type="match status" value="1"/>
</dbReference>
<dbReference type="PANTHER" id="PTHR20884">
    <property type="entry name" value="GDP-D-GLUCOSE PHOSPHORYLASE 1"/>
    <property type="match status" value="1"/>
</dbReference>
<name>A0A8J5J9M7_HOMAM</name>
<reference evidence="2" key="1">
    <citation type="journal article" date="2021" name="Sci. Adv.">
        <title>The American lobster genome reveals insights on longevity, neural, and immune adaptations.</title>
        <authorList>
            <person name="Polinski J.M."/>
            <person name="Zimin A.V."/>
            <person name="Clark K.F."/>
            <person name="Kohn A.B."/>
            <person name="Sadowski N."/>
            <person name="Timp W."/>
            <person name="Ptitsyn A."/>
            <person name="Khanna P."/>
            <person name="Romanova D.Y."/>
            <person name="Williams P."/>
            <person name="Greenwood S.J."/>
            <person name="Moroz L.L."/>
            <person name="Walt D.R."/>
            <person name="Bodnar A.G."/>
        </authorList>
    </citation>
    <scope>NUCLEOTIDE SEQUENCE</scope>
    <source>
        <strain evidence="2">GMGI-L3</strain>
    </source>
</reference>
<dbReference type="GO" id="GO:0000166">
    <property type="term" value="F:nucleotide binding"/>
    <property type="evidence" value="ECO:0007669"/>
    <property type="project" value="UniProtKB-KW"/>
</dbReference>
<dbReference type="InterPro" id="IPR026506">
    <property type="entry name" value="GDPGP"/>
</dbReference>
<dbReference type="PANTHER" id="PTHR20884:SF8">
    <property type="entry name" value="GDP-D-GLUCOSE PHOSPHORYLASE 1"/>
    <property type="match status" value="1"/>
</dbReference>